<dbReference type="RefSeq" id="WP_321545938.1">
    <property type="nucleotide sequence ID" value="NZ_JAXIVS010000004.1"/>
</dbReference>
<dbReference type="EC" id="1.14.19.-" evidence="10"/>
<evidence type="ECO:0000256" key="4">
    <source>
        <dbReference type="ARBA" id="ARBA00022989"/>
    </source>
</evidence>
<evidence type="ECO:0000256" key="3">
    <source>
        <dbReference type="ARBA" id="ARBA00022692"/>
    </source>
</evidence>
<feature type="transmembrane region" description="Helical" evidence="8">
    <location>
        <begin position="21"/>
        <end position="40"/>
    </location>
</feature>
<keyword evidence="5 10" id="KW-0560">Oxidoreductase</keyword>
<dbReference type="Proteomes" id="UP001291309">
    <property type="component" value="Unassembled WGS sequence"/>
</dbReference>
<sequence>MQVECRPPSPREVMHLRPSDAAGAGIVLGFSAVTALALWLSAQPGVALWLVGQVLLSVALVQWFVLLHEAGHRTLFQTRRLHAVVGRVASVFCAIPFTVWTAVHGQHHKWTGWQDRDPTTAGLVPRPLAPMERALINTCWRWWIPLFSVLYRVSNFWHMRRLWRMFPERRHRLAFALDAAGLVFLYGGVVAWLGPVQLLRLLGLGLLLSLVFLDVILLSQHTHIPMKRSGGEEVRPFAAAEQGVFTRSLRFPSWFSVGVLLQFDAHELHHLYPAVPGYLLRRIPYQPANEMPWWNWALRARRMPAERFMFQNRHDTGENL</sequence>
<protein>
    <submittedName>
        <fullName evidence="10">Fatty acid desaturase</fullName>
        <ecNumber evidence="10">1.14.19.-</ecNumber>
    </submittedName>
</protein>
<feature type="transmembrane region" description="Helical" evidence="8">
    <location>
        <begin position="173"/>
        <end position="193"/>
    </location>
</feature>
<evidence type="ECO:0000256" key="7">
    <source>
        <dbReference type="ARBA" id="ARBA00023136"/>
    </source>
</evidence>
<organism evidence="10 11">
    <name type="scientific">Hyalangium rubrum</name>
    <dbReference type="NCBI Taxonomy" id="3103134"/>
    <lineage>
        <taxon>Bacteria</taxon>
        <taxon>Pseudomonadati</taxon>
        <taxon>Myxococcota</taxon>
        <taxon>Myxococcia</taxon>
        <taxon>Myxococcales</taxon>
        <taxon>Cystobacterineae</taxon>
        <taxon>Archangiaceae</taxon>
        <taxon>Hyalangium</taxon>
    </lineage>
</organism>
<comment type="caution">
    <text evidence="10">The sequence shown here is derived from an EMBL/GenBank/DDBJ whole genome shotgun (WGS) entry which is preliminary data.</text>
</comment>
<comment type="subcellular location">
    <subcellularLocation>
        <location evidence="1">Membrane</location>
        <topology evidence="1">Multi-pass membrane protein</topology>
    </subcellularLocation>
</comment>
<dbReference type="InterPro" id="IPR012171">
    <property type="entry name" value="Fatty_acid_desaturase"/>
</dbReference>
<accession>A0ABU5H185</accession>
<evidence type="ECO:0000259" key="9">
    <source>
        <dbReference type="Pfam" id="PF00487"/>
    </source>
</evidence>
<reference evidence="10 11" key="1">
    <citation type="submission" date="2023-12" db="EMBL/GenBank/DDBJ databases">
        <title>the genome sequence of Hyalangium sp. s54d21.</title>
        <authorList>
            <person name="Zhang X."/>
        </authorList>
    </citation>
    <scope>NUCLEOTIDE SEQUENCE [LARGE SCALE GENOMIC DNA]</scope>
    <source>
        <strain evidence="11">s54d21</strain>
    </source>
</reference>
<dbReference type="GO" id="GO:0016491">
    <property type="term" value="F:oxidoreductase activity"/>
    <property type="evidence" value="ECO:0007669"/>
    <property type="project" value="UniProtKB-KW"/>
</dbReference>
<proteinExistence type="inferred from homology"/>
<keyword evidence="7 8" id="KW-0472">Membrane</keyword>
<dbReference type="PANTHER" id="PTHR19353:SF88">
    <property type="entry name" value="DELTA(5) FATTY ACID DESATURASE FAT-4"/>
    <property type="match status" value="1"/>
</dbReference>
<feature type="transmembrane region" description="Helical" evidence="8">
    <location>
        <begin position="134"/>
        <end position="153"/>
    </location>
</feature>
<feature type="domain" description="Fatty acid desaturase" evidence="9">
    <location>
        <begin position="48"/>
        <end position="283"/>
    </location>
</feature>
<gene>
    <name evidence="10" type="ORF">SYV04_12430</name>
</gene>
<keyword evidence="11" id="KW-1185">Reference proteome</keyword>
<evidence type="ECO:0000256" key="2">
    <source>
        <dbReference type="ARBA" id="ARBA00009295"/>
    </source>
</evidence>
<keyword evidence="4 8" id="KW-1133">Transmembrane helix</keyword>
<evidence type="ECO:0000256" key="8">
    <source>
        <dbReference type="SAM" id="Phobius"/>
    </source>
</evidence>
<comment type="similarity">
    <text evidence="2">Belongs to the fatty acid desaturase type 1 family.</text>
</comment>
<evidence type="ECO:0000256" key="6">
    <source>
        <dbReference type="ARBA" id="ARBA00023098"/>
    </source>
</evidence>
<name>A0ABU5H185_9BACT</name>
<feature type="transmembrane region" description="Helical" evidence="8">
    <location>
        <begin position="199"/>
        <end position="218"/>
    </location>
</feature>
<evidence type="ECO:0000256" key="5">
    <source>
        <dbReference type="ARBA" id="ARBA00023002"/>
    </source>
</evidence>
<dbReference type="PANTHER" id="PTHR19353">
    <property type="entry name" value="FATTY ACID DESATURASE 2"/>
    <property type="match status" value="1"/>
</dbReference>
<dbReference type="InterPro" id="IPR005804">
    <property type="entry name" value="FA_desaturase_dom"/>
</dbReference>
<evidence type="ECO:0000313" key="10">
    <source>
        <dbReference type="EMBL" id="MDY7227208.1"/>
    </source>
</evidence>
<keyword evidence="6" id="KW-0443">Lipid metabolism</keyword>
<evidence type="ECO:0000256" key="1">
    <source>
        <dbReference type="ARBA" id="ARBA00004141"/>
    </source>
</evidence>
<evidence type="ECO:0000313" key="11">
    <source>
        <dbReference type="Proteomes" id="UP001291309"/>
    </source>
</evidence>
<dbReference type="Pfam" id="PF00487">
    <property type="entry name" value="FA_desaturase"/>
    <property type="match status" value="1"/>
</dbReference>
<dbReference type="EMBL" id="JAXIVS010000004">
    <property type="protein sequence ID" value="MDY7227208.1"/>
    <property type="molecule type" value="Genomic_DNA"/>
</dbReference>
<feature type="transmembrane region" description="Helical" evidence="8">
    <location>
        <begin position="80"/>
        <end position="103"/>
    </location>
</feature>
<keyword evidence="3 8" id="KW-0812">Transmembrane</keyword>
<feature type="transmembrane region" description="Helical" evidence="8">
    <location>
        <begin position="46"/>
        <end position="68"/>
    </location>
</feature>